<keyword evidence="1" id="KW-0804">Transcription</keyword>
<dbReference type="CDD" id="cd11378">
    <property type="entry name" value="DUF296"/>
    <property type="match status" value="1"/>
</dbReference>
<dbReference type="Gramene" id="PAN52070">
    <property type="protein sequence ID" value="PAN52070"/>
    <property type="gene ID" value="PAHAL_9G640300"/>
</dbReference>
<dbReference type="InterPro" id="IPR005175">
    <property type="entry name" value="PPC_dom"/>
</dbReference>
<feature type="region of interest" description="Disordered" evidence="2">
    <location>
        <begin position="501"/>
        <end position="546"/>
    </location>
</feature>
<dbReference type="Pfam" id="PF03479">
    <property type="entry name" value="PCC"/>
    <property type="match status" value="1"/>
</dbReference>
<dbReference type="SUPFAM" id="SSF117856">
    <property type="entry name" value="AF0104/ALDC/Ptd012-like"/>
    <property type="match status" value="1"/>
</dbReference>
<protein>
    <recommendedName>
        <fullName evidence="1">AT-hook motif nuclear-localized protein</fullName>
    </recommendedName>
</protein>
<dbReference type="EMBL" id="CM008054">
    <property type="protein sequence ID" value="PAN52070.1"/>
    <property type="molecule type" value="Genomic_DNA"/>
</dbReference>
<evidence type="ECO:0000313" key="4">
    <source>
        <dbReference type="EMBL" id="PAN52070.1"/>
    </source>
</evidence>
<comment type="domain">
    <text evidence="1">The PPC domain mediates interactions between AHL proteins.</text>
</comment>
<evidence type="ECO:0000256" key="1">
    <source>
        <dbReference type="RuleBase" id="RU367031"/>
    </source>
</evidence>
<dbReference type="Proteomes" id="UP000243499">
    <property type="component" value="Chromosome 9"/>
</dbReference>
<feature type="region of interest" description="Disordered" evidence="2">
    <location>
        <begin position="1"/>
        <end position="38"/>
    </location>
</feature>
<feature type="region of interest" description="Disordered" evidence="2">
    <location>
        <begin position="342"/>
        <end position="462"/>
    </location>
</feature>
<keyword evidence="1" id="KW-0805">Transcription regulation</keyword>
<reference evidence="4" key="1">
    <citation type="submission" date="2018-04" db="EMBL/GenBank/DDBJ databases">
        <title>WGS assembly of Panicum hallii.</title>
        <authorList>
            <person name="Lovell J."/>
            <person name="Jenkins J."/>
            <person name="Lowry D."/>
            <person name="Mamidi S."/>
            <person name="Sreedasyam A."/>
            <person name="Weng X."/>
            <person name="Barry K."/>
            <person name="Bonette J."/>
            <person name="Campitelli B."/>
            <person name="Daum C."/>
            <person name="Gordon S."/>
            <person name="Gould B."/>
            <person name="Lipzen A."/>
            <person name="Macqueen A."/>
            <person name="Palacio-Mejia J."/>
            <person name="Plott C."/>
            <person name="Shakirov E."/>
            <person name="Shu S."/>
            <person name="Yoshinaga Y."/>
            <person name="Zane M."/>
            <person name="Rokhsar D."/>
            <person name="Grimwood J."/>
            <person name="Schmutz J."/>
            <person name="Juenger T."/>
        </authorList>
    </citation>
    <scope>NUCLEOTIDE SEQUENCE [LARGE SCALE GENOMIC DNA]</scope>
    <source>
        <strain evidence="4">FIL2</strain>
    </source>
</reference>
<dbReference type="GO" id="GO:0005634">
    <property type="term" value="C:nucleus"/>
    <property type="evidence" value="ECO:0007669"/>
    <property type="project" value="UniProtKB-SubCell"/>
</dbReference>
<comment type="function">
    <text evidence="1">Transcription factor that specifically binds AT-rich DNA sequences related to the nuclear matrix attachment regions (MARs).</text>
</comment>
<dbReference type="PANTHER" id="PTHR31500">
    <property type="entry name" value="AT-HOOK MOTIF NUCLEAR-LOCALIZED PROTEIN 9"/>
    <property type="match status" value="1"/>
</dbReference>
<dbReference type="PROSITE" id="PS51742">
    <property type="entry name" value="PPC"/>
    <property type="match status" value="1"/>
</dbReference>
<feature type="domain" description="PPC" evidence="3">
    <location>
        <begin position="138"/>
        <end position="278"/>
    </location>
</feature>
<name>A0A2S3IV66_9POAL</name>
<feature type="compositionally biased region" description="Polar residues" evidence="2">
    <location>
        <begin position="364"/>
        <end position="409"/>
    </location>
</feature>
<sequence length="562" mass="57833">MEATQNRGKKMKREREEEVGSAGAAMSPSLGLPSTVAGASSTARVFLLTRAMDGPSAFHSLRAPSPFVRAMRTRLDPPPPPPLAAAPTPPLPPPPQMPEKRRRGRPRNCDRVLPPPGFLLTPPARAPPSPTLATHGHFQSGGLQPHVLKIDVGEDIVSKIVGFSKITGKAVCVLSVLGVVQEANLLHSSVTLNHKGPLEIIHVFGSILTSDSPGFGCLSVALACADCSVIGGVVAGPLVAAIPAQAIVGSFHDAFYANKAPKMCYPNSQVATGYWVTHYPNSQVGTGFAVTHYPNSHVATVTGCKPCPSSQVAASTGSLCCLNSEVAIGSWSKHDHNSQVSIGDWNGSTNHSNSQVTVGDGSTHHPNSHTGSAQYPSSQVPICNGSTHESSSRVTVGDGSTSNTSSQATVGDGSRRHQPDSHDTVANSRATIGHGGTHQPNSQVSVGEGSTDNANSQATVGDGSTHYLKSLAAAVGDGSTGKGNSQRGLVDGNTNCPNFKVSAGAGRSQYPNSQVTVGDGSNPSTEGSNLEDASCTAVEKGESSEIDVKPSHVVAYVSSGSI</sequence>
<organism evidence="4">
    <name type="scientific">Panicum hallii</name>
    <dbReference type="NCBI Taxonomy" id="206008"/>
    <lineage>
        <taxon>Eukaryota</taxon>
        <taxon>Viridiplantae</taxon>
        <taxon>Streptophyta</taxon>
        <taxon>Embryophyta</taxon>
        <taxon>Tracheophyta</taxon>
        <taxon>Spermatophyta</taxon>
        <taxon>Magnoliopsida</taxon>
        <taxon>Liliopsida</taxon>
        <taxon>Poales</taxon>
        <taxon>Poaceae</taxon>
        <taxon>PACMAD clade</taxon>
        <taxon>Panicoideae</taxon>
        <taxon>Panicodae</taxon>
        <taxon>Paniceae</taxon>
        <taxon>Panicinae</taxon>
        <taxon>Panicum</taxon>
        <taxon>Panicum sect. Panicum</taxon>
    </lineage>
</organism>
<dbReference type="Gene3D" id="3.30.1330.80">
    <property type="entry name" value="Hypothetical protein, similar to alpha- acetolactate decarboxylase, domain 2"/>
    <property type="match status" value="1"/>
</dbReference>
<proteinExistence type="predicted"/>
<dbReference type="AlphaFoldDB" id="A0A2S3IV66"/>
<evidence type="ECO:0000256" key="2">
    <source>
        <dbReference type="SAM" id="MobiDB-lite"/>
    </source>
</evidence>
<dbReference type="PANTHER" id="PTHR31500:SF20">
    <property type="entry name" value="AT-HOOK MOTIF NUCLEAR-LOCALIZED PROTEIN"/>
    <property type="match status" value="1"/>
</dbReference>
<feature type="compositionally biased region" description="Polar residues" evidence="2">
    <location>
        <begin position="342"/>
        <end position="357"/>
    </location>
</feature>
<dbReference type="GO" id="GO:0003680">
    <property type="term" value="F:minor groove of adenine-thymine-rich DNA binding"/>
    <property type="evidence" value="ECO:0007669"/>
    <property type="project" value="UniProtKB-UniRule"/>
</dbReference>
<feature type="compositionally biased region" description="Polar residues" evidence="2">
    <location>
        <begin position="509"/>
        <end position="528"/>
    </location>
</feature>
<gene>
    <name evidence="4" type="ORF">PAHAL_9G640300</name>
</gene>
<feature type="compositionally biased region" description="Pro residues" evidence="2">
    <location>
        <begin position="76"/>
        <end position="97"/>
    </location>
</feature>
<keyword evidence="1" id="KW-0539">Nucleus</keyword>
<keyword evidence="1" id="KW-0238">DNA-binding</keyword>
<feature type="region of interest" description="Disordered" evidence="2">
    <location>
        <begin position="71"/>
        <end position="138"/>
    </location>
</feature>
<dbReference type="InterPro" id="IPR039605">
    <property type="entry name" value="AHL"/>
</dbReference>
<feature type="compositionally biased region" description="Polar residues" evidence="2">
    <location>
        <begin position="438"/>
        <end position="459"/>
    </location>
</feature>
<accession>A0A2S3IV66</accession>
<comment type="subcellular location">
    <subcellularLocation>
        <location evidence="1">Nucleus</location>
    </subcellularLocation>
</comment>
<feature type="compositionally biased region" description="Basic and acidic residues" evidence="2">
    <location>
        <begin position="413"/>
        <end position="423"/>
    </location>
</feature>
<evidence type="ECO:0000259" key="3">
    <source>
        <dbReference type="PROSITE" id="PS51742"/>
    </source>
</evidence>